<name>A0A8J3AJG5_9BACI</name>
<dbReference type="PROSITE" id="PS51257">
    <property type="entry name" value="PROKAR_LIPOPROTEIN"/>
    <property type="match status" value="1"/>
</dbReference>
<dbReference type="EMBL" id="BMHB01000001">
    <property type="protein sequence ID" value="GGI13914.1"/>
    <property type="molecule type" value="Genomic_DNA"/>
</dbReference>
<organism evidence="1 2">
    <name type="scientific">Gottfriedia solisilvae</name>
    <dbReference type="NCBI Taxonomy" id="1516104"/>
    <lineage>
        <taxon>Bacteria</taxon>
        <taxon>Bacillati</taxon>
        <taxon>Bacillota</taxon>
        <taxon>Bacilli</taxon>
        <taxon>Bacillales</taxon>
        <taxon>Bacillaceae</taxon>
        <taxon>Gottfriedia</taxon>
    </lineage>
</organism>
<gene>
    <name evidence="1" type="ORF">GCM10007380_20310</name>
</gene>
<proteinExistence type="predicted"/>
<comment type="caution">
    <text evidence="1">The sequence shown here is derived from an EMBL/GenBank/DDBJ whole genome shotgun (WGS) entry which is preliminary data.</text>
</comment>
<dbReference type="RefSeq" id="WP_087998398.1">
    <property type="nucleotide sequence ID" value="NZ_BMHB01000001.1"/>
</dbReference>
<dbReference type="Proteomes" id="UP000626244">
    <property type="component" value="Unassembled WGS sequence"/>
</dbReference>
<evidence type="ECO:0008006" key="3">
    <source>
        <dbReference type="Google" id="ProtNLM"/>
    </source>
</evidence>
<keyword evidence="2" id="KW-1185">Reference proteome</keyword>
<sequence>MRRLNKFLVLVILLLFLLVGCRSNLLGGQAIIDWIDFVKWDGIQYEGIRSGILADEQFIGEKIGEVKFKVADNVTNSGYKIKNGDAAFHEKGTEIYSIEGNSDLLALKDKNAINGYSVYYARDKTDYRWHFKSVPIEKVNAIEIYKGYAPNSKMIMEIQDRDKLNAFLKILSSSKENPNFIPETTKGDPTYFDIILYTGEPIAYQFDMQFDGKTYFWHPWDTSILSNEIEAFIPN</sequence>
<evidence type="ECO:0000313" key="1">
    <source>
        <dbReference type="EMBL" id="GGI13914.1"/>
    </source>
</evidence>
<reference evidence="2" key="1">
    <citation type="journal article" date="2019" name="Int. J. Syst. Evol. Microbiol.">
        <title>The Global Catalogue of Microorganisms (GCM) 10K type strain sequencing project: providing services to taxonomists for standard genome sequencing and annotation.</title>
        <authorList>
            <consortium name="The Broad Institute Genomics Platform"/>
            <consortium name="The Broad Institute Genome Sequencing Center for Infectious Disease"/>
            <person name="Wu L."/>
            <person name="Ma J."/>
        </authorList>
    </citation>
    <scope>NUCLEOTIDE SEQUENCE [LARGE SCALE GENOMIC DNA]</scope>
    <source>
        <strain evidence="2">CGMCC 1.14993</strain>
    </source>
</reference>
<evidence type="ECO:0000313" key="2">
    <source>
        <dbReference type="Proteomes" id="UP000626244"/>
    </source>
</evidence>
<dbReference type="OrthoDB" id="2567404at2"/>
<protein>
    <recommendedName>
        <fullName evidence="3">Lipoprotein</fullName>
    </recommendedName>
</protein>
<accession>A0A8J3AJG5</accession>
<dbReference type="AlphaFoldDB" id="A0A8J3AJG5"/>